<keyword evidence="2 4" id="KW-0808">Transferase</keyword>
<dbReference type="NCBIfam" id="TIGR00559">
    <property type="entry name" value="pdxJ"/>
    <property type="match status" value="1"/>
</dbReference>
<comment type="pathway">
    <text evidence="4">Cofactor biosynthesis; pyridoxine 5'-phosphate biosynthesis; pyridoxine 5'-phosphate from D-erythrose 4-phosphate: step 5/5.</text>
</comment>
<dbReference type="NCBIfam" id="NF003627">
    <property type="entry name" value="PRK05265.1-5"/>
    <property type="match status" value="1"/>
</dbReference>
<feature type="binding site" evidence="4">
    <location>
        <position position="18"/>
    </location>
    <ligand>
        <name>3-amino-2-oxopropyl phosphate</name>
        <dbReference type="ChEBI" id="CHEBI:57279"/>
    </ligand>
</feature>
<dbReference type="InterPro" id="IPR036130">
    <property type="entry name" value="Pyridoxine-5'_phos_synth"/>
</dbReference>
<feature type="binding site" evidence="4">
    <location>
        <position position="192"/>
    </location>
    <ligand>
        <name>3-amino-2-oxopropyl phosphate</name>
        <dbReference type="ChEBI" id="CHEBI:57279"/>
    </ligand>
</feature>
<gene>
    <name evidence="4" type="primary">pdxJ</name>
    <name evidence="7" type="ORF">DQK91_06735</name>
    <name evidence="6" type="ORF">E8L03_04315</name>
</gene>
<feature type="binding site" evidence="4">
    <location>
        <position position="45"/>
    </location>
    <ligand>
        <name>1-deoxy-D-xylulose 5-phosphate</name>
        <dbReference type="ChEBI" id="CHEBI:57792"/>
    </ligand>
</feature>
<reference evidence="7 8" key="1">
    <citation type="submission" date="2018-06" db="EMBL/GenBank/DDBJ databases">
        <title>Complete genome of Desulfovibrio marinus P48SEP.</title>
        <authorList>
            <person name="Crispim J.S."/>
            <person name="Vidigal P.M.P."/>
            <person name="Silva L.C.F."/>
            <person name="Araujo L.C."/>
            <person name="Laguardia C.N."/>
            <person name="Dias R.S."/>
            <person name="Sousa M.P."/>
            <person name="Paula S.O."/>
            <person name="Silva C."/>
        </authorList>
    </citation>
    <scope>NUCLEOTIDE SEQUENCE [LARGE SCALE GENOMIC DNA]</scope>
    <source>
        <strain evidence="7 8">P48SEP</strain>
    </source>
</reference>
<dbReference type="CDD" id="cd00003">
    <property type="entry name" value="PNPsynthase"/>
    <property type="match status" value="1"/>
</dbReference>
<comment type="subcellular location">
    <subcellularLocation>
        <location evidence="4">Cytoplasm</location>
    </subcellularLocation>
</comment>
<dbReference type="Proteomes" id="UP000503251">
    <property type="component" value="Chromosome"/>
</dbReference>
<dbReference type="PANTHER" id="PTHR30456">
    <property type="entry name" value="PYRIDOXINE 5'-PHOSPHATE SYNTHASE"/>
    <property type="match status" value="1"/>
</dbReference>
<dbReference type="AlphaFoldDB" id="A0A6P1ZJU8"/>
<comment type="catalytic activity">
    <reaction evidence="4">
        <text>3-amino-2-oxopropyl phosphate + 1-deoxy-D-xylulose 5-phosphate = pyridoxine 5'-phosphate + phosphate + 2 H2O + H(+)</text>
        <dbReference type="Rhea" id="RHEA:15265"/>
        <dbReference type="ChEBI" id="CHEBI:15377"/>
        <dbReference type="ChEBI" id="CHEBI:15378"/>
        <dbReference type="ChEBI" id="CHEBI:43474"/>
        <dbReference type="ChEBI" id="CHEBI:57279"/>
        <dbReference type="ChEBI" id="CHEBI:57792"/>
        <dbReference type="ChEBI" id="CHEBI:58589"/>
        <dbReference type="EC" id="2.6.99.2"/>
    </reaction>
</comment>
<reference evidence="6 9" key="2">
    <citation type="submission" date="2019-04" db="EMBL/GenBank/DDBJ databases">
        <title>Isolation and culture of sulfate reducing bacteria from the cold seep of the South China Sea.</title>
        <authorList>
            <person name="Sun C."/>
            <person name="Liu R."/>
        </authorList>
    </citation>
    <scope>NUCLEOTIDE SEQUENCE [LARGE SCALE GENOMIC DNA]</scope>
    <source>
        <strain evidence="6 9">CS1</strain>
    </source>
</reference>
<dbReference type="GO" id="GO:0008615">
    <property type="term" value="P:pyridoxine biosynthetic process"/>
    <property type="evidence" value="ECO:0007669"/>
    <property type="project" value="UniProtKB-UniRule"/>
</dbReference>
<feature type="binding site" evidence="4">
    <location>
        <begin position="213"/>
        <end position="214"/>
    </location>
    <ligand>
        <name>3-amino-2-oxopropyl phosphate</name>
        <dbReference type="ChEBI" id="CHEBI:57279"/>
    </ligand>
</feature>
<dbReference type="Proteomes" id="UP000434052">
    <property type="component" value="Unassembled WGS sequence"/>
</dbReference>
<dbReference type="Gene3D" id="3.20.20.70">
    <property type="entry name" value="Aldolase class I"/>
    <property type="match status" value="1"/>
</dbReference>
<organism evidence="7 8">
    <name type="scientific">Oceanidesulfovibrio marinus</name>
    <dbReference type="NCBI Taxonomy" id="370038"/>
    <lineage>
        <taxon>Bacteria</taxon>
        <taxon>Pseudomonadati</taxon>
        <taxon>Thermodesulfobacteriota</taxon>
        <taxon>Desulfovibrionia</taxon>
        <taxon>Desulfovibrionales</taxon>
        <taxon>Desulfovibrionaceae</taxon>
        <taxon>Oceanidesulfovibrio</taxon>
    </lineage>
</organism>
<dbReference type="EMBL" id="CP039543">
    <property type="protein sequence ID" value="QJT08195.1"/>
    <property type="molecule type" value="Genomic_DNA"/>
</dbReference>
<keyword evidence="3 4" id="KW-0664">Pyridoxine biosynthesis</keyword>
<dbReference type="UniPathway" id="UPA00244">
    <property type="reaction ID" value="UER00313"/>
</dbReference>
<dbReference type="GO" id="GO:0005829">
    <property type="term" value="C:cytosol"/>
    <property type="evidence" value="ECO:0007669"/>
    <property type="project" value="TreeGrafter"/>
</dbReference>
<feature type="active site" description="Proton acceptor" evidence="4">
    <location>
        <position position="70"/>
    </location>
</feature>
<evidence type="ECO:0000256" key="1">
    <source>
        <dbReference type="ARBA" id="ARBA00022490"/>
    </source>
</evidence>
<feature type="site" description="Transition state stabilizer" evidence="4">
    <location>
        <position position="151"/>
    </location>
</feature>
<dbReference type="OrthoDB" id="9806590at2"/>
<dbReference type="EC" id="2.6.99.2" evidence="4 5"/>
<protein>
    <recommendedName>
        <fullName evidence="4 5">Pyridoxine 5'-phosphate synthase</fullName>
        <shortName evidence="4">PNP synthase</shortName>
        <ecNumber evidence="4 5">2.6.99.2</ecNumber>
    </recommendedName>
</protein>
<dbReference type="Pfam" id="PF03740">
    <property type="entry name" value="PdxJ"/>
    <property type="match status" value="1"/>
</dbReference>
<feature type="binding site" evidence="4">
    <location>
        <begin position="9"/>
        <end position="10"/>
    </location>
    <ligand>
        <name>1-deoxy-D-xylulose 5-phosphate</name>
        <dbReference type="ChEBI" id="CHEBI:57792"/>
    </ligand>
</feature>
<evidence type="ECO:0000313" key="8">
    <source>
        <dbReference type="Proteomes" id="UP000434052"/>
    </source>
</evidence>
<feature type="binding site" evidence="4">
    <location>
        <position position="100"/>
    </location>
    <ligand>
        <name>1-deoxy-D-xylulose 5-phosphate</name>
        <dbReference type="ChEBI" id="CHEBI:57792"/>
    </ligand>
</feature>
<keyword evidence="1 4" id="KW-0963">Cytoplasm</keyword>
<dbReference type="HAMAP" id="MF_00279">
    <property type="entry name" value="PdxJ"/>
    <property type="match status" value="1"/>
</dbReference>
<evidence type="ECO:0000256" key="2">
    <source>
        <dbReference type="ARBA" id="ARBA00022679"/>
    </source>
</evidence>
<evidence type="ECO:0000313" key="9">
    <source>
        <dbReference type="Proteomes" id="UP000503251"/>
    </source>
</evidence>
<dbReference type="RefSeq" id="WP_144234645.1">
    <property type="nucleotide sequence ID" value="NZ_CP039543.1"/>
</dbReference>
<name>A0A6P1ZJU8_9BACT</name>
<dbReference type="SUPFAM" id="SSF63892">
    <property type="entry name" value="Pyridoxine 5'-phosphate synthase"/>
    <property type="match status" value="1"/>
</dbReference>
<dbReference type="PANTHER" id="PTHR30456:SF0">
    <property type="entry name" value="PYRIDOXINE 5'-PHOSPHATE SYNTHASE"/>
    <property type="match status" value="1"/>
</dbReference>
<feature type="active site" description="Proton acceptor" evidence="4">
    <location>
        <position position="43"/>
    </location>
</feature>
<comment type="subunit">
    <text evidence="4">Homooctamer; tetramer of dimers.</text>
</comment>
<sequence length="241" mass="26485">MPTLAVNIDHVATIRQARLATFPDPLKAALVAEEAGAHGIIAHLREDRRHINDNDVERIAKETSTLFHLEMAATDEMRKIARRVKPYSVCLVPEKRKELTTEGGLAVAGRVKHFKDYVGPLQDDGIKISLFIEASSEQIDAAAEIGVEYVEIHTGHYADAEDYESRKRELEKIFVGIGYAQDLGLKVNVGHGLDYDNILSFSKIPAINEYSIGFSIIAEAVFTGLKPAVARMAALVADFSA</sequence>
<dbReference type="EMBL" id="QMIF01000003">
    <property type="protein sequence ID" value="TVM35090.1"/>
    <property type="molecule type" value="Genomic_DNA"/>
</dbReference>
<comment type="function">
    <text evidence="4">Catalyzes the complicated ring closure reaction between the two acyclic compounds 1-deoxy-D-xylulose-5-phosphate (DXP) and 3-amino-2-oxopropyl phosphate (1-amino-acetone-3-phosphate or AAP) to form pyridoxine 5'-phosphate (PNP) and inorganic phosphate.</text>
</comment>
<dbReference type="NCBIfam" id="NF003625">
    <property type="entry name" value="PRK05265.1-3"/>
    <property type="match status" value="1"/>
</dbReference>
<comment type="similarity">
    <text evidence="4">Belongs to the PNP synthase family.</text>
</comment>
<feature type="binding site" evidence="4">
    <location>
        <position position="7"/>
    </location>
    <ligand>
        <name>3-amino-2-oxopropyl phosphate</name>
        <dbReference type="ChEBI" id="CHEBI:57279"/>
    </ligand>
</feature>
<proteinExistence type="inferred from homology"/>
<evidence type="ECO:0000313" key="7">
    <source>
        <dbReference type="EMBL" id="TVM35090.1"/>
    </source>
</evidence>
<dbReference type="InterPro" id="IPR004569">
    <property type="entry name" value="PyrdxlP_synth_PdxJ"/>
</dbReference>
<keyword evidence="9" id="KW-1185">Reference proteome</keyword>
<accession>A0A6P1ZJU8</accession>
<evidence type="ECO:0000256" key="3">
    <source>
        <dbReference type="ARBA" id="ARBA00023096"/>
    </source>
</evidence>
<evidence type="ECO:0000256" key="5">
    <source>
        <dbReference type="NCBIfam" id="TIGR00559"/>
    </source>
</evidence>
<dbReference type="GO" id="GO:0033856">
    <property type="term" value="F:pyridoxine 5'-phosphate synthase activity"/>
    <property type="evidence" value="ECO:0007669"/>
    <property type="project" value="UniProtKB-UniRule"/>
</dbReference>
<evidence type="ECO:0000313" key="6">
    <source>
        <dbReference type="EMBL" id="QJT08195.1"/>
    </source>
</evidence>
<dbReference type="InterPro" id="IPR013785">
    <property type="entry name" value="Aldolase_TIM"/>
</dbReference>
<feature type="binding site" evidence="4">
    <location>
        <position position="50"/>
    </location>
    <ligand>
        <name>1-deoxy-D-xylulose 5-phosphate</name>
        <dbReference type="ChEBI" id="CHEBI:57792"/>
    </ligand>
</feature>
<evidence type="ECO:0000256" key="4">
    <source>
        <dbReference type="HAMAP-Rule" id="MF_00279"/>
    </source>
</evidence>
<feature type="active site" description="Proton donor" evidence="4">
    <location>
        <position position="191"/>
    </location>
</feature>